<name>C1C1A2_CALCM</name>
<accession>C1C1A2</accession>
<dbReference type="PANTHER" id="PTHR11839:SF15">
    <property type="entry name" value="URIDINE DIPHOSPHATE GLUCOSE PYROPHOSPHATASE NUDT14"/>
    <property type="match status" value="1"/>
</dbReference>
<dbReference type="EMBL" id="BT080631">
    <property type="protein sequence ID" value="ACO15055.1"/>
    <property type="molecule type" value="mRNA"/>
</dbReference>
<organism evidence="2">
    <name type="scientific">Caligus clemensi</name>
    <name type="common">Sea louse</name>
    <dbReference type="NCBI Taxonomy" id="344056"/>
    <lineage>
        <taxon>Eukaryota</taxon>
        <taxon>Metazoa</taxon>
        <taxon>Ecdysozoa</taxon>
        <taxon>Arthropoda</taxon>
        <taxon>Crustacea</taxon>
        <taxon>Multicrustacea</taxon>
        <taxon>Hexanauplia</taxon>
        <taxon>Copepoda</taxon>
        <taxon>Siphonostomatoida</taxon>
        <taxon>Caligidae</taxon>
        <taxon>Caligus</taxon>
    </lineage>
</organism>
<dbReference type="GO" id="GO:0006753">
    <property type="term" value="P:nucleoside phosphate metabolic process"/>
    <property type="evidence" value="ECO:0007669"/>
    <property type="project" value="TreeGrafter"/>
</dbReference>
<sequence>MGIVDDNCLSPEETVKKEILEETGFSVSSVEKIGTWIASVGLTGGKTSTFYAEVSEKDRVSSGGGCSDEGELIDVVEMSPSELKEYIDSSKTKPISTPTNVLLAYYWFMANKFQK</sequence>
<protein>
    <submittedName>
        <fullName evidence="2">Uridine diphosphate glucose pyrophosphatase</fullName>
    </submittedName>
</protein>
<dbReference type="AlphaFoldDB" id="C1C1A2"/>
<keyword evidence="1" id="KW-0378">Hydrolase</keyword>
<evidence type="ECO:0000313" key="2">
    <source>
        <dbReference type="EMBL" id="ACO15055.1"/>
    </source>
</evidence>
<reference evidence="2" key="1">
    <citation type="submission" date="2009-03" db="EMBL/GenBank/DDBJ databases">
        <title>Caligus clemensi ESTs and full-length cDNAs.</title>
        <authorList>
            <person name="Yasuike M."/>
            <person name="von Schalburg K."/>
            <person name="Cooper G."/>
            <person name="Leong J."/>
            <person name="Jones S.R.M."/>
            <person name="Koop B.F."/>
        </authorList>
    </citation>
    <scope>NUCLEOTIDE SEQUENCE</scope>
    <source>
        <tissue evidence="2">Whole</tissue>
    </source>
</reference>
<dbReference type="Gene3D" id="3.90.79.10">
    <property type="entry name" value="Nucleoside Triphosphate Pyrophosphohydrolase"/>
    <property type="match status" value="1"/>
</dbReference>
<dbReference type="InterPro" id="IPR015797">
    <property type="entry name" value="NUDIX_hydrolase-like_dom_sf"/>
</dbReference>
<dbReference type="PANTHER" id="PTHR11839">
    <property type="entry name" value="UDP/ADP-SUGAR PYROPHOSPHATASE"/>
    <property type="match status" value="1"/>
</dbReference>
<dbReference type="GO" id="GO:0008768">
    <property type="term" value="F:UDP-sugar diphosphatase activity"/>
    <property type="evidence" value="ECO:0007669"/>
    <property type="project" value="TreeGrafter"/>
</dbReference>
<proteinExistence type="evidence at transcript level"/>
<evidence type="ECO:0000256" key="1">
    <source>
        <dbReference type="ARBA" id="ARBA00022801"/>
    </source>
</evidence>
<gene>
    <name evidence="2" type="primary">NUD14</name>
</gene>
<dbReference type="GO" id="GO:0019693">
    <property type="term" value="P:ribose phosphate metabolic process"/>
    <property type="evidence" value="ECO:0007669"/>
    <property type="project" value="TreeGrafter"/>
</dbReference>
<dbReference type="SUPFAM" id="SSF55811">
    <property type="entry name" value="Nudix"/>
    <property type="match status" value="1"/>
</dbReference>